<name>A0A0P1FPJ5_9RHOB</name>
<evidence type="ECO:0000259" key="2">
    <source>
        <dbReference type="Pfam" id="PF11127"/>
    </source>
</evidence>
<keyword evidence="1" id="KW-0812">Transmembrane</keyword>
<dbReference type="EMBL" id="CYSC01000007">
    <property type="protein sequence ID" value="CUH70553.1"/>
    <property type="molecule type" value="Genomic_DNA"/>
</dbReference>
<dbReference type="EMBL" id="CYSB01000025">
    <property type="protein sequence ID" value="CUH65536.1"/>
    <property type="molecule type" value="Genomic_DNA"/>
</dbReference>
<evidence type="ECO:0000313" key="4">
    <source>
        <dbReference type="EMBL" id="CUH70553.1"/>
    </source>
</evidence>
<dbReference type="RefSeq" id="WP_058241893.1">
    <property type="nucleotide sequence ID" value="NZ_CYSB01000025.1"/>
</dbReference>
<feature type="transmembrane region" description="Helical" evidence="1">
    <location>
        <begin position="43"/>
        <end position="63"/>
    </location>
</feature>
<dbReference type="Pfam" id="PF11127">
    <property type="entry name" value="YgaP-like_TM"/>
    <property type="match status" value="1"/>
</dbReference>
<reference evidence="4 6" key="1">
    <citation type="submission" date="2015-09" db="EMBL/GenBank/DDBJ databases">
        <authorList>
            <consortium name="Swine Surveillance"/>
        </authorList>
    </citation>
    <scope>NUCLEOTIDE SEQUENCE [LARGE SCALE GENOMIC DNA]</scope>
    <source>
        <strain evidence="4 6">5120</strain>
    </source>
</reference>
<evidence type="ECO:0000256" key="1">
    <source>
        <dbReference type="SAM" id="Phobius"/>
    </source>
</evidence>
<evidence type="ECO:0000313" key="5">
    <source>
        <dbReference type="Proteomes" id="UP000051086"/>
    </source>
</evidence>
<accession>A0A0P1FPJ5</accession>
<sequence>MNFSAKNVGSTDKFLRAVLGTLLMIGALLGYGVWMWIGLIPLATALIGSCPIYSLLGISTCSVKK</sequence>
<reference evidence="3 5" key="2">
    <citation type="submission" date="2015-09" db="EMBL/GenBank/DDBJ databases">
        <authorList>
            <person name="Rodrigo-Torres L."/>
            <person name="Arahal D.R."/>
        </authorList>
    </citation>
    <scope>NUCLEOTIDE SEQUENCE [LARGE SCALE GENOMIC DNA]</scope>
    <source>
        <strain evidence="3 5">CECT 5118</strain>
    </source>
</reference>
<evidence type="ECO:0000313" key="3">
    <source>
        <dbReference type="EMBL" id="CUH65536.1"/>
    </source>
</evidence>
<organism evidence="4 6">
    <name type="scientific">Thalassovita autumnalis</name>
    <dbReference type="NCBI Taxonomy" id="2072972"/>
    <lineage>
        <taxon>Bacteria</taxon>
        <taxon>Pseudomonadati</taxon>
        <taxon>Pseudomonadota</taxon>
        <taxon>Alphaproteobacteria</taxon>
        <taxon>Rhodobacterales</taxon>
        <taxon>Roseobacteraceae</taxon>
        <taxon>Thalassovita</taxon>
    </lineage>
</organism>
<feature type="transmembrane region" description="Helical" evidence="1">
    <location>
        <begin position="14"/>
        <end position="37"/>
    </location>
</feature>
<proteinExistence type="predicted"/>
<dbReference type="Proteomes" id="UP000051086">
    <property type="component" value="Unassembled WGS sequence"/>
</dbReference>
<keyword evidence="1" id="KW-0472">Membrane</keyword>
<protein>
    <recommendedName>
        <fullName evidence="2">Inner membrane protein YgaP-like transmembrane domain-containing protein</fullName>
    </recommendedName>
</protein>
<feature type="domain" description="Inner membrane protein YgaP-like transmembrane" evidence="2">
    <location>
        <begin position="6"/>
        <end position="63"/>
    </location>
</feature>
<dbReference type="AlphaFoldDB" id="A0A0P1FPJ5"/>
<keyword evidence="5" id="KW-1185">Reference proteome</keyword>
<evidence type="ECO:0000313" key="6">
    <source>
        <dbReference type="Proteomes" id="UP000051887"/>
    </source>
</evidence>
<dbReference type="Proteomes" id="UP000051887">
    <property type="component" value="Unassembled WGS sequence"/>
</dbReference>
<gene>
    <name evidence="3" type="ORF">TL5118_01349</name>
    <name evidence="4" type="ORF">TL5120_00330</name>
</gene>
<dbReference type="OrthoDB" id="9804804at2"/>
<keyword evidence="1" id="KW-1133">Transmembrane helix</keyword>
<dbReference type="InterPro" id="IPR021309">
    <property type="entry name" value="YgaP-like_TM"/>
</dbReference>